<dbReference type="Proteomes" id="UP001153331">
    <property type="component" value="Unassembled WGS sequence"/>
</dbReference>
<keyword evidence="2" id="KW-1185">Reference proteome</keyword>
<gene>
    <name evidence="1" type="ORF">OPT61_g6395</name>
</gene>
<evidence type="ECO:0000313" key="2">
    <source>
        <dbReference type="Proteomes" id="UP001153331"/>
    </source>
</evidence>
<evidence type="ECO:0000313" key="1">
    <source>
        <dbReference type="EMBL" id="KAJ8110877.1"/>
    </source>
</evidence>
<dbReference type="EMBL" id="JAPHNI010000457">
    <property type="protein sequence ID" value="KAJ8110877.1"/>
    <property type="molecule type" value="Genomic_DNA"/>
</dbReference>
<proteinExistence type="predicted"/>
<accession>A0ACC2I6U5</accession>
<protein>
    <submittedName>
        <fullName evidence="1">Uncharacterized protein</fullName>
    </submittedName>
</protein>
<comment type="caution">
    <text evidence="1">The sequence shown here is derived from an EMBL/GenBank/DDBJ whole genome shotgun (WGS) entry which is preliminary data.</text>
</comment>
<name>A0ACC2I6U5_9PLEO</name>
<sequence length="484" mass="55776">MTSENQEPDDHDDWWALHDKSHTGEYDEMPAATRAYKKRALESYHNNLFSPKSDTMRAKYLWVDDDHGGTIDANMFELTAKPGSLPPFEDLCDLLMYATSPPVQGKLCRRIIIMENIGQRYAEILGVRLDIPPEFFFAHCRETLDLSVVDETITAQHGRYWRVPVPQRRLLPADKDQLTGAWYLESGFFYREKVEISENSGTRIDFESQVSFWATDYGSGSWTVLLLVDPFQTNLLYKQDLEKVLNLCRHEFLGRYRTEVLASGSEDLPVQAEHRSIHDTLVKAHEVDMVNHTSTPSSGTAFVRNLVRSSWEERIHRAEWELYDQMYTDDANHRKYQGVGARALSSEKRNQNAMWYQKMIKTRRELNLWRRKVKNINHAFVGEDIESGLERKLRPVAQLALDRERRSWTRLIDKLATMEATISSHIEEFSQRAALEESFAAGRQARSAGQLTKIATVIVPCTFVASIFSMGGPFAAGEDLFYIY</sequence>
<reference evidence="1" key="1">
    <citation type="submission" date="2022-11" db="EMBL/GenBank/DDBJ databases">
        <title>Genome Sequence of Boeremia exigua.</title>
        <authorList>
            <person name="Buettner E."/>
        </authorList>
    </citation>
    <scope>NUCLEOTIDE SEQUENCE</scope>
    <source>
        <strain evidence="1">CU02</strain>
    </source>
</reference>
<organism evidence="1 2">
    <name type="scientific">Boeremia exigua</name>
    <dbReference type="NCBI Taxonomy" id="749465"/>
    <lineage>
        <taxon>Eukaryota</taxon>
        <taxon>Fungi</taxon>
        <taxon>Dikarya</taxon>
        <taxon>Ascomycota</taxon>
        <taxon>Pezizomycotina</taxon>
        <taxon>Dothideomycetes</taxon>
        <taxon>Pleosporomycetidae</taxon>
        <taxon>Pleosporales</taxon>
        <taxon>Pleosporineae</taxon>
        <taxon>Didymellaceae</taxon>
        <taxon>Boeremia</taxon>
    </lineage>
</organism>